<dbReference type="SUPFAM" id="SSF46785">
    <property type="entry name" value="Winged helix' DNA-binding domain"/>
    <property type="match status" value="1"/>
</dbReference>
<dbReference type="PANTHER" id="PTHR46805:SF1">
    <property type="entry name" value="FORKHEAD BOX PROTEIN J1"/>
    <property type="match status" value="1"/>
</dbReference>
<dbReference type="PRINTS" id="PR00053">
    <property type="entry name" value="FORKHEAD"/>
</dbReference>
<dbReference type="InterPro" id="IPR036388">
    <property type="entry name" value="WH-like_DNA-bd_sf"/>
</dbReference>
<dbReference type="GO" id="GO:0000981">
    <property type="term" value="F:DNA-binding transcription factor activity, RNA polymerase II-specific"/>
    <property type="evidence" value="ECO:0007669"/>
    <property type="project" value="TreeGrafter"/>
</dbReference>
<keyword evidence="2" id="KW-0539">Nucleus</keyword>
<dbReference type="FunFam" id="1.10.10.10:FF:000135">
    <property type="entry name" value="forkhead box protein G1"/>
    <property type="match status" value="1"/>
</dbReference>
<dbReference type="Pfam" id="PF00250">
    <property type="entry name" value="Forkhead"/>
    <property type="match status" value="1"/>
</dbReference>
<evidence type="ECO:0000313" key="4">
    <source>
        <dbReference type="EMBL" id="KAK6176259.1"/>
    </source>
</evidence>
<gene>
    <name evidence="4" type="ORF">SNE40_014572</name>
</gene>
<dbReference type="PROSITE" id="PS00657">
    <property type="entry name" value="FORK_HEAD_1"/>
    <property type="match status" value="1"/>
</dbReference>
<feature type="DNA-binding region" description="Fork-head" evidence="2">
    <location>
        <begin position="104"/>
        <end position="197"/>
    </location>
</feature>
<dbReference type="AlphaFoldDB" id="A0AAN8JH66"/>
<dbReference type="SMART" id="SM00339">
    <property type="entry name" value="FH"/>
    <property type="match status" value="1"/>
</dbReference>
<dbReference type="InterPro" id="IPR030456">
    <property type="entry name" value="TF_fork_head_CS_2"/>
</dbReference>
<name>A0AAN8JH66_PATCE</name>
<dbReference type="EMBL" id="JAZGQO010000010">
    <property type="protein sequence ID" value="KAK6176259.1"/>
    <property type="molecule type" value="Genomic_DNA"/>
</dbReference>
<dbReference type="PROSITE" id="PS50039">
    <property type="entry name" value="FORK_HEAD_3"/>
    <property type="match status" value="1"/>
</dbReference>
<keyword evidence="5" id="KW-1185">Reference proteome</keyword>
<accession>A0AAN8JH66</accession>
<keyword evidence="1 2" id="KW-0238">DNA-binding</keyword>
<dbReference type="GO" id="GO:0000978">
    <property type="term" value="F:RNA polymerase II cis-regulatory region sequence-specific DNA binding"/>
    <property type="evidence" value="ECO:0007669"/>
    <property type="project" value="TreeGrafter"/>
</dbReference>
<evidence type="ECO:0000256" key="2">
    <source>
        <dbReference type="PROSITE-ProRule" id="PRU00089"/>
    </source>
</evidence>
<protein>
    <recommendedName>
        <fullName evidence="3">Fork-head domain-containing protein</fullName>
    </recommendedName>
</protein>
<dbReference type="InterPro" id="IPR047513">
    <property type="entry name" value="FOXJ1"/>
</dbReference>
<sequence length="403" mass="45981">MSSVSRNNLAKRLLKNWFTKNPLDSFNTGSYDIDDSLTGLRWLQNLDVSIIKKPTDLPIVSENIPAVTEVKSNIQVERVIVQPPVIKSSFPIENKNYKNNSCIKPPYSYATLISMAINETKEKKINISSIYKWITDNFSYYKMADSHWKNSIRHNLSLNKRFEKVSRLPNESSKGGYWKINPEFDDVTRANLPKKRTNVIDGNTLVPSKRIKMEEDTLAVINLGDNSAEGNASQIYYDMDEGEEESICKKDFNWSSVLQQDIEINGVQIKTENILDDDDYGKMSDFPVNTLTSVDVTSYPMSSSVPNCDVNPDDLTCFDDLLVFNLNDQPKDQQLTDDCALDLTTDTNGDHDWWQKAFECSDEASKIQDMKNESDCNEINIAPLFNNDDDVDICNLFHVDHIF</sequence>
<organism evidence="4 5">
    <name type="scientific">Patella caerulea</name>
    <name type="common">Rayed Mediterranean limpet</name>
    <dbReference type="NCBI Taxonomy" id="87958"/>
    <lineage>
        <taxon>Eukaryota</taxon>
        <taxon>Metazoa</taxon>
        <taxon>Spiralia</taxon>
        <taxon>Lophotrochozoa</taxon>
        <taxon>Mollusca</taxon>
        <taxon>Gastropoda</taxon>
        <taxon>Patellogastropoda</taxon>
        <taxon>Patelloidea</taxon>
        <taxon>Patellidae</taxon>
        <taxon>Patella</taxon>
    </lineage>
</organism>
<dbReference type="InterPro" id="IPR036390">
    <property type="entry name" value="WH_DNA-bd_sf"/>
</dbReference>
<reference evidence="4 5" key="1">
    <citation type="submission" date="2024-01" db="EMBL/GenBank/DDBJ databases">
        <title>The genome of the rayed Mediterranean limpet Patella caerulea (Linnaeus, 1758).</title>
        <authorList>
            <person name="Anh-Thu Weber A."/>
            <person name="Halstead-Nussloch G."/>
        </authorList>
    </citation>
    <scope>NUCLEOTIDE SEQUENCE [LARGE SCALE GENOMIC DNA]</scope>
    <source>
        <strain evidence="4">AATW-2023a</strain>
        <tissue evidence="4">Whole specimen</tissue>
    </source>
</reference>
<evidence type="ECO:0000313" key="5">
    <source>
        <dbReference type="Proteomes" id="UP001347796"/>
    </source>
</evidence>
<comment type="caution">
    <text evidence="4">The sequence shown here is derived from an EMBL/GenBank/DDBJ whole genome shotgun (WGS) entry which is preliminary data.</text>
</comment>
<dbReference type="InterPro" id="IPR001766">
    <property type="entry name" value="Fork_head_dom"/>
</dbReference>
<feature type="domain" description="Fork-head" evidence="3">
    <location>
        <begin position="104"/>
        <end position="197"/>
    </location>
</feature>
<comment type="subcellular location">
    <subcellularLocation>
        <location evidence="2">Nucleus</location>
    </subcellularLocation>
</comment>
<dbReference type="PANTHER" id="PTHR46805">
    <property type="entry name" value="FORKHEAD BOX PROTEIN J1"/>
    <property type="match status" value="1"/>
</dbReference>
<evidence type="ECO:0000259" key="3">
    <source>
        <dbReference type="PROSITE" id="PS50039"/>
    </source>
</evidence>
<dbReference type="Proteomes" id="UP001347796">
    <property type="component" value="Unassembled WGS sequence"/>
</dbReference>
<proteinExistence type="predicted"/>
<evidence type="ECO:0000256" key="1">
    <source>
        <dbReference type="ARBA" id="ARBA00023125"/>
    </source>
</evidence>
<dbReference type="InterPro" id="IPR018122">
    <property type="entry name" value="TF_fork_head_CS_1"/>
</dbReference>
<dbReference type="GO" id="GO:0005634">
    <property type="term" value="C:nucleus"/>
    <property type="evidence" value="ECO:0007669"/>
    <property type="project" value="UniProtKB-SubCell"/>
</dbReference>
<dbReference type="PROSITE" id="PS00658">
    <property type="entry name" value="FORK_HEAD_2"/>
    <property type="match status" value="1"/>
</dbReference>
<dbReference type="Gene3D" id="1.10.10.10">
    <property type="entry name" value="Winged helix-like DNA-binding domain superfamily/Winged helix DNA-binding domain"/>
    <property type="match status" value="1"/>
</dbReference>